<comment type="caution">
    <text evidence="4">The sequence shown here is derived from an EMBL/GenBank/DDBJ whole genome shotgun (WGS) entry which is preliminary data.</text>
</comment>
<dbReference type="InterPro" id="IPR029787">
    <property type="entry name" value="Nucleotide_cyclase"/>
</dbReference>
<dbReference type="OrthoDB" id="5476461at2"/>
<evidence type="ECO:0000259" key="3">
    <source>
        <dbReference type="PROSITE" id="PS50125"/>
    </source>
</evidence>
<dbReference type="GO" id="GO:0005524">
    <property type="term" value="F:ATP binding"/>
    <property type="evidence" value="ECO:0007669"/>
    <property type="project" value="UniProtKB-KW"/>
</dbReference>
<dbReference type="EMBL" id="JNBY01000050">
    <property type="protein sequence ID" value="KDN87148.1"/>
    <property type="molecule type" value="Genomic_DNA"/>
</dbReference>
<dbReference type="GO" id="GO:0009190">
    <property type="term" value="P:cyclic nucleotide biosynthetic process"/>
    <property type="evidence" value="ECO:0007669"/>
    <property type="project" value="InterPro"/>
</dbReference>
<keyword evidence="5" id="KW-1185">Reference proteome</keyword>
<evidence type="ECO:0000256" key="1">
    <source>
        <dbReference type="ARBA" id="ARBA00022741"/>
    </source>
</evidence>
<name>A0A066Z042_9ACTN</name>
<accession>A0A066Z042</accession>
<dbReference type="SUPFAM" id="SSF55073">
    <property type="entry name" value="Nucleotide cyclase"/>
    <property type="match status" value="1"/>
</dbReference>
<dbReference type="SMART" id="SM00044">
    <property type="entry name" value="CYCc"/>
    <property type="match status" value="1"/>
</dbReference>
<evidence type="ECO:0000313" key="5">
    <source>
        <dbReference type="Proteomes" id="UP000027178"/>
    </source>
</evidence>
<evidence type="ECO:0000256" key="2">
    <source>
        <dbReference type="ARBA" id="ARBA00022840"/>
    </source>
</evidence>
<dbReference type="eggNOG" id="COG3899">
    <property type="taxonomic scope" value="Bacteria"/>
</dbReference>
<evidence type="ECO:0000313" key="4">
    <source>
        <dbReference type="EMBL" id="KDN87148.1"/>
    </source>
</evidence>
<dbReference type="GO" id="GO:0035556">
    <property type="term" value="P:intracellular signal transduction"/>
    <property type="evidence" value="ECO:0007669"/>
    <property type="project" value="InterPro"/>
</dbReference>
<dbReference type="AlphaFoldDB" id="A0A066Z042"/>
<protein>
    <recommendedName>
        <fullName evidence="3">Guanylate cyclase domain-containing protein</fullName>
    </recommendedName>
</protein>
<dbReference type="SUPFAM" id="SSF52540">
    <property type="entry name" value="P-loop containing nucleoside triphosphate hydrolases"/>
    <property type="match status" value="1"/>
</dbReference>
<dbReference type="PANTHER" id="PTHR16305:SF28">
    <property type="entry name" value="GUANYLATE CYCLASE DOMAIN-CONTAINING PROTEIN"/>
    <property type="match status" value="1"/>
</dbReference>
<dbReference type="RefSeq" id="WP_051652784.1">
    <property type="nucleotide sequence ID" value="NZ_KK853997.1"/>
</dbReference>
<gene>
    <name evidence="4" type="ORF">KCH_12330</name>
</gene>
<dbReference type="HOGENOM" id="CLU_004435_0_1_11"/>
<dbReference type="InterPro" id="IPR041664">
    <property type="entry name" value="AAA_16"/>
</dbReference>
<dbReference type="PANTHER" id="PTHR16305">
    <property type="entry name" value="TESTICULAR SOLUBLE ADENYLYL CYCLASE"/>
    <property type="match status" value="1"/>
</dbReference>
<keyword evidence="1" id="KW-0547">Nucleotide-binding</keyword>
<dbReference type="Pfam" id="PF13191">
    <property type="entry name" value="AAA_16"/>
    <property type="match status" value="1"/>
</dbReference>
<dbReference type="Gene3D" id="1.25.40.10">
    <property type="entry name" value="Tetratricopeptide repeat domain"/>
    <property type="match status" value="1"/>
</dbReference>
<feature type="domain" description="Guanylate cyclase" evidence="3">
    <location>
        <begin position="51"/>
        <end position="181"/>
    </location>
</feature>
<dbReference type="PROSITE" id="PS50125">
    <property type="entry name" value="GUANYLATE_CYCLASE_2"/>
    <property type="match status" value="1"/>
</dbReference>
<dbReference type="eggNOG" id="COG2114">
    <property type="taxonomic scope" value="Bacteria"/>
</dbReference>
<dbReference type="PATRIC" id="fig|1348663.4.peg.1177"/>
<dbReference type="InterPro" id="IPR001054">
    <property type="entry name" value="A/G_cyclase"/>
</dbReference>
<dbReference type="CDD" id="cd07302">
    <property type="entry name" value="CHD"/>
    <property type="match status" value="1"/>
</dbReference>
<dbReference type="Pfam" id="PF00211">
    <property type="entry name" value="Guanylate_cyc"/>
    <property type="match status" value="1"/>
</dbReference>
<dbReference type="InterPro" id="IPR027417">
    <property type="entry name" value="P-loop_NTPase"/>
</dbReference>
<sequence>MLSSDGFGPGPDERCPGCRRPLPGDARFCASCGTPRADPRGADAAGRKIVTVLFCDLVGSTALSGTLDPEALRGVTLRYFDAMRAAIEQHGGTVEKFIGDAVMAVFGVPSVREDDARRALAAALGMLAALRALNEELDAELGIRLAVRIGVNTGRVVTGSDASARQALVSGEVVNVAARLEQNAGAGEVLIGPDTLRAAGPGVRTAEVGPLHLKGKARAVTAHRLLGLDGGDAGGGPRADLPFVGRDAELAVLDAEFGLVTGHRSARLLVLGGEPGQGKTRLLRHWLERPGPERAVGVGRCRPPGERAGLQPLADAVAAVLAASPGRPHPPGLDVLGQGLLADGTPTPSLADTCAALVELLGALAAATPLVLVIDDAHRAAALLLDLLERVVAALAGAPVLVAVLGRPELLDARPAGAHRVLTLGGLPDPEALRLVAALGGSPPAHLLERAGGNPLHLEQLLAAPAGAGGDGVPLTLQTLIGARLDALDPAERRAVDLACVLGREFAAEELAALDTGGPDLSAALRRLGRHRLVVPDGAAFRFASGVVQEVAYECLSKQGRAERHERAAGLRSVRSGGPAAVGGHLERAHRYRAELGLHGERTEGLRVAAAGSLAEAGARAAARTDLGWAVDLLTRATGLLRPGEDGRLPAARRLGEALLGLGRIEPGRALLAEVGASADDPVEAAHARLSLAAVGQQQAPAPVARQTLPVFEQAGDELGQARACLRLAQQEQTDGRHAAATRLLGRAVRHAERAGGEQERASALGAIGVSLWRGPVPAPAAVGRCRELLAAQGPGRRAVAVTLNCPLAVLLALADDEPGAAACLAEAGHHAERLGYAEAAAFLPLFGATVAALGGRAREALELLGAASAAARELGGGALLSGALLDTARLHLDLGEPRAARSALAALEQERARTGGRLSFAALAERDGLRARLAAADGDRDGALELARGAVAEAGRTDSPILQGLAAADLARTAALLGLDRERSLAAAAAGGRFAAKGHGPGVRLAGALAGHHSRREAVS</sequence>
<dbReference type="GO" id="GO:0005737">
    <property type="term" value="C:cytoplasm"/>
    <property type="evidence" value="ECO:0007669"/>
    <property type="project" value="TreeGrafter"/>
</dbReference>
<dbReference type="Gene3D" id="3.30.70.1230">
    <property type="entry name" value="Nucleotide cyclase"/>
    <property type="match status" value="1"/>
</dbReference>
<dbReference type="GO" id="GO:0004016">
    <property type="term" value="F:adenylate cyclase activity"/>
    <property type="evidence" value="ECO:0007669"/>
    <property type="project" value="TreeGrafter"/>
</dbReference>
<organism evidence="4 5">
    <name type="scientific">Kitasatospora cheerisanensis KCTC 2395</name>
    <dbReference type="NCBI Taxonomy" id="1348663"/>
    <lineage>
        <taxon>Bacteria</taxon>
        <taxon>Bacillati</taxon>
        <taxon>Actinomycetota</taxon>
        <taxon>Actinomycetes</taxon>
        <taxon>Kitasatosporales</taxon>
        <taxon>Streptomycetaceae</taxon>
        <taxon>Kitasatospora</taxon>
    </lineage>
</organism>
<dbReference type="InterPro" id="IPR011990">
    <property type="entry name" value="TPR-like_helical_dom_sf"/>
</dbReference>
<dbReference type="Proteomes" id="UP000027178">
    <property type="component" value="Unassembled WGS sequence"/>
</dbReference>
<reference evidence="4 5" key="1">
    <citation type="submission" date="2014-05" db="EMBL/GenBank/DDBJ databases">
        <title>Draft Genome Sequence of Kitasatospora cheerisanensis KCTC 2395.</title>
        <authorList>
            <person name="Nam D.H."/>
        </authorList>
    </citation>
    <scope>NUCLEOTIDE SEQUENCE [LARGE SCALE GENOMIC DNA]</scope>
    <source>
        <strain evidence="4 5">KCTC 2395</strain>
    </source>
</reference>
<keyword evidence="2" id="KW-0067">ATP-binding</keyword>
<proteinExistence type="predicted"/>